<evidence type="ECO:0000256" key="2">
    <source>
        <dbReference type="ARBA" id="ARBA00006479"/>
    </source>
</evidence>
<accession>W4QMG3</accession>
<dbReference type="STRING" id="1236971.JCM9152_4056"/>
<dbReference type="InterPro" id="IPR043129">
    <property type="entry name" value="ATPase_NBD"/>
</dbReference>
<sequence length="370" mass="41422">MIGNQQTMKEINRSAILHLISSKGPISRVELSRITKLSPTTVSVLVEEAIQSGLVQEMGVVGSGVGRKMTLLQIDASSGFVMGVDLSQYRCVLLNLNGDIIASSHMKRMIGQKEIIENLLIEIQSFIENQGLELELIKWMGVSVPGVIDDKEETVLLSKVLDLYEFNIKRYLIDYVPCPIHIVNDLDAASFAERYSGAAKGKETIIYIMLHYGIGAGIVINNQIYRGVSGQAGRITDFFYYSTDQMSQRLQQQDSERFAGLSPDETLDKFILLAQQGVSPHVEEYENLIDGIADYCRLVLQFINPEQMILSGWITRNEQFFNELRERINDYEKAIIQETPIAAAYWKEDGSAIGAATLGLHNIFKMRTVG</sequence>
<comment type="similarity">
    <text evidence="2">Belongs to the ROK (NagC/XylR) family.</text>
</comment>
<reference evidence="4" key="1">
    <citation type="journal article" date="2014" name="Genome Announc.">
        <title>Draft Genome Sequences of Three Alkaliphilic Bacillus Strains, Bacillus wakoensis JCM 9140T, Bacillus akibai JCM 9157T, and Bacillus hemicellulosilyticus JCM 9152T.</title>
        <authorList>
            <person name="Yuki M."/>
            <person name="Oshima K."/>
            <person name="Suda W."/>
            <person name="Oshida Y."/>
            <person name="Kitamura K."/>
            <person name="Iida T."/>
            <person name="Hattori M."/>
            <person name="Ohkuma M."/>
        </authorList>
    </citation>
    <scope>NUCLEOTIDE SEQUENCE [LARGE SCALE GENOMIC DNA]</scope>
    <source>
        <strain evidence="4">JCM 9152</strain>
    </source>
</reference>
<dbReference type="AlphaFoldDB" id="W4QMG3"/>
<name>W4QMG3_9BACI</name>
<comment type="function">
    <text evidence="1">Transcriptional repressor of xylose-utilizing enzymes.</text>
</comment>
<dbReference type="Pfam" id="PF00480">
    <property type="entry name" value="ROK"/>
    <property type="match status" value="1"/>
</dbReference>
<dbReference type="InterPro" id="IPR000600">
    <property type="entry name" value="ROK"/>
</dbReference>
<gene>
    <name evidence="4" type="ORF">JCM9152_4056</name>
</gene>
<dbReference type="EMBL" id="BAUU01000038">
    <property type="protein sequence ID" value="GAE32519.1"/>
    <property type="molecule type" value="Genomic_DNA"/>
</dbReference>
<evidence type="ECO:0000313" key="4">
    <source>
        <dbReference type="EMBL" id="GAE32519.1"/>
    </source>
</evidence>
<dbReference type="GO" id="GO:0042732">
    <property type="term" value="P:D-xylose metabolic process"/>
    <property type="evidence" value="ECO:0007669"/>
    <property type="project" value="UniProtKB-KW"/>
</dbReference>
<dbReference type="RefSeq" id="WP_035346813.1">
    <property type="nucleotide sequence ID" value="NZ_BAUU01000038.1"/>
</dbReference>
<comment type="caution">
    <text evidence="4">The sequence shown here is derived from an EMBL/GenBank/DDBJ whole genome shotgun (WGS) entry which is preliminary data.</text>
</comment>
<dbReference type="CDD" id="cd23763">
    <property type="entry name" value="ASKHA_ATPase_ROK"/>
    <property type="match status" value="1"/>
</dbReference>
<dbReference type="Gene3D" id="1.10.10.10">
    <property type="entry name" value="Winged helix-like DNA-binding domain superfamily/Winged helix DNA-binding domain"/>
    <property type="match status" value="1"/>
</dbReference>
<protein>
    <submittedName>
        <fullName evidence="4">Xylose-responsive transcription regulator</fullName>
    </submittedName>
</protein>
<dbReference type="PANTHER" id="PTHR18964:SF149">
    <property type="entry name" value="BIFUNCTIONAL UDP-N-ACETYLGLUCOSAMINE 2-EPIMERASE_N-ACETYLMANNOSAMINE KINASE"/>
    <property type="match status" value="1"/>
</dbReference>
<dbReference type="SUPFAM" id="SSF53067">
    <property type="entry name" value="Actin-like ATPase domain"/>
    <property type="match status" value="1"/>
</dbReference>
<evidence type="ECO:0000256" key="3">
    <source>
        <dbReference type="ARBA" id="ARBA00022629"/>
    </source>
</evidence>
<organism evidence="4 5">
    <name type="scientific">Halalkalibacter hemicellulosilyticusJCM 9152</name>
    <dbReference type="NCBI Taxonomy" id="1236971"/>
    <lineage>
        <taxon>Bacteria</taxon>
        <taxon>Bacillati</taxon>
        <taxon>Bacillota</taxon>
        <taxon>Bacilli</taxon>
        <taxon>Bacillales</taxon>
        <taxon>Bacillaceae</taxon>
        <taxon>Halalkalibacter</taxon>
    </lineage>
</organism>
<dbReference type="Proteomes" id="UP000018895">
    <property type="component" value="Unassembled WGS sequence"/>
</dbReference>
<dbReference type="InterPro" id="IPR036390">
    <property type="entry name" value="WH_DNA-bd_sf"/>
</dbReference>
<dbReference type="Gene3D" id="3.30.420.40">
    <property type="match status" value="2"/>
</dbReference>
<evidence type="ECO:0000256" key="1">
    <source>
        <dbReference type="ARBA" id="ARBA00002486"/>
    </source>
</evidence>
<dbReference type="OrthoDB" id="9795247at2"/>
<dbReference type="Pfam" id="PF13412">
    <property type="entry name" value="HTH_24"/>
    <property type="match status" value="1"/>
</dbReference>
<keyword evidence="3" id="KW-0119">Carbohydrate metabolism</keyword>
<proteinExistence type="inferred from homology"/>
<evidence type="ECO:0000313" key="5">
    <source>
        <dbReference type="Proteomes" id="UP000018895"/>
    </source>
</evidence>
<dbReference type="PANTHER" id="PTHR18964">
    <property type="entry name" value="ROK (REPRESSOR, ORF, KINASE) FAMILY"/>
    <property type="match status" value="1"/>
</dbReference>
<dbReference type="SUPFAM" id="SSF46785">
    <property type="entry name" value="Winged helix' DNA-binding domain"/>
    <property type="match status" value="1"/>
</dbReference>
<keyword evidence="3" id="KW-0859">Xylose metabolism</keyword>
<keyword evidence="5" id="KW-1185">Reference proteome</keyword>
<dbReference type="InterPro" id="IPR036388">
    <property type="entry name" value="WH-like_DNA-bd_sf"/>
</dbReference>